<dbReference type="VEuPathDB" id="PiroplasmaDB:BOVATA_006870"/>
<feature type="chain" id="PRO_5014146998" evidence="3">
    <location>
        <begin position="30"/>
        <end position="454"/>
    </location>
</feature>
<evidence type="ECO:0000313" key="5">
    <source>
        <dbReference type="Proteomes" id="UP000236319"/>
    </source>
</evidence>
<feature type="coiled-coil region" evidence="1">
    <location>
        <begin position="138"/>
        <end position="165"/>
    </location>
</feature>
<evidence type="ECO:0000256" key="1">
    <source>
        <dbReference type="SAM" id="Coils"/>
    </source>
</evidence>
<dbReference type="GeneID" id="39872964"/>
<proteinExistence type="predicted"/>
<organism evidence="4 5">
    <name type="scientific">Babesia ovata</name>
    <dbReference type="NCBI Taxonomy" id="189622"/>
    <lineage>
        <taxon>Eukaryota</taxon>
        <taxon>Sar</taxon>
        <taxon>Alveolata</taxon>
        <taxon>Apicomplexa</taxon>
        <taxon>Aconoidasida</taxon>
        <taxon>Piroplasmida</taxon>
        <taxon>Babesiidae</taxon>
        <taxon>Babesia</taxon>
    </lineage>
</organism>
<dbReference type="RefSeq" id="XP_028865437.1">
    <property type="nucleotide sequence ID" value="XM_029009604.1"/>
</dbReference>
<protein>
    <submittedName>
        <fullName evidence="4">P2X purinoceptor 4-like isoform 2, putative</fullName>
    </submittedName>
</protein>
<feature type="region of interest" description="Disordered" evidence="2">
    <location>
        <begin position="191"/>
        <end position="246"/>
    </location>
</feature>
<comment type="caution">
    <text evidence="4">The sequence shown here is derived from an EMBL/GenBank/DDBJ whole genome shotgun (WGS) entry which is preliminary data.</text>
</comment>
<evidence type="ECO:0000313" key="4">
    <source>
        <dbReference type="EMBL" id="GBE59194.1"/>
    </source>
</evidence>
<dbReference type="AlphaFoldDB" id="A0A2H6K876"/>
<keyword evidence="3" id="KW-0732">Signal</keyword>
<feature type="compositionally biased region" description="Gly residues" evidence="2">
    <location>
        <begin position="224"/>
        <end position="235"/>
    </location>
</feature>
<evidence type="ECO:0000256" key="2">
    <source>
        <dbReference type="SAM" id="MobiDB-lite"/>
    </source>
</evidence>
<dbReference type="Proteomes" id="UP000236319">
    <property type="component" value="Unassembled WGS sequence"/>
</dbReference>
<feature type="signal peptide" evidence="3">
    <location>
        <begin position="1"/>
        <end position="29"/>
    </location>
</feature>
<feature type="compositionally biased region" description="Polar residues" evidence="2">
    <location>
        <begin position="237"/>
        <end position="246"/>
    </location>
</feature>
<feature type="compositionally biased region" description="Polar residues" evidence="2">
    <location>
        <begin position="195"/>
        <end position="208"/>
    </location>
</feature>
<name>A0A2H6K876_9APIC</name>
<feature type="compositionally biased region" description="Polar residues" evidence="2">
    <location>
        <begin position="385"/>
        <end position="398"/>
    </location>
</feature>
<gene>
    <name evidence="4" type="ORF">BOVATA_006870</name>
</gene>
<evidence type="ECO:0000256" key="3">
    <source>
        <dbReference type="SAM" id="SignalP"/>
    </source>
</evidence>
<accession>A0A2H6K876</accession>
<dbReference type="EMBL" id="BDSA01000001">
    <property type="protein sequence ID" value="GBE59194.1"/>
    <property type="molecule type" value="Genomic_DNA"/>
</dbReference>
<reference evidence="4 5" key="1">
    <citation type="journal article" date="2017" name="BMC Genomics">
        <title>Whole-genome assembly of Babesia ovata and comparative genomics between closely related pathogens.</title>
        <authorList>
            <person name="Yamagishi J."/>
            <person name="Asada M."/>
            <person name="Hakimi H."/>
            <person name="Tanaka T.Q."/>
            <person name="Sugimoto C."/>
            <person name="Kawazu S."/>
        </authorList>
    </citation>
    <scope>NUCLEOTIDE SEQUENCE [LARGE SCALE GENOMIC DNA]</scope>
    <source>
        <strain evidence="4 5">Miyake</strain>
    </source>
</reference>
<keyword evidence="5" id="KW-1185">Reference proteome</keyword>
<keyword evidence="1" id="KW-0175">Coiled coil</keyword>
<sequence length="454" mass="50800">MASIRYCVRHRIAAFIFAYVIFLNGLVEGAPATDNSLASGTSPAGGIAFYAENADFYRKVTVLESLAWPCQEFCVSLKKLVADIRLSNASPEDKEADADECAKLIYDVELLRSASMDYAELRKMVNEYRAITRGLKRKQATPERLTKLKNALKNLEERFKAKENFASTTLNYDNASYYRDTARRARDILRKYKVQTPTSPDSHDQGSSADRGANAAELEPDLAGGAGGRHSGGGENVQASDPGNETMRTLLNDRSLLTRLDTVQTEAEKIEELLRAFTTKIRDTIPEDIQYNYDTYCEEFIRIRGAWDIYKRYNDISETLKRISPTSPQGIELIREQQRLELALDEYAYIVNSLYLGELERVVSHILFRLGLFEDHRNYTGPNLKDTTTSADENTPQDITGEGETTGGLCRTQASCGIINNVRNKKYAKEPSGLVAMGTRVIQTMVALGTMVVL</sequence>
<feature type="region of interest" description="Disordered" evidence="2">
    <location>
        <begin position="383"/>
        <end position="406"/>
    </location>
</feature>